<dbReference type="Proteomes" id="UP000235122">
    <property type="component" value="Unassembled WGS sequence"/>
</dbReference>
<feature type="transmembrane region" description="Helical" evidence="1">
    <location>
        <begin position="73"/>
        <end position="95"/>
    </location>
</feature>
<feature type="transmembrane region" description="Helical" evidence="1">
    <location>
        <begin position="179"/>
        <end position="201"/>
    </location>
</feature>
<evidence type="ECO:0000313" key="3">
    <source>
        <dbReference type="Proteomes" id="UP000235122"/>
    </source>
</evidence>
<feature type="transmembrane region" description="Helical" evidence="1">
    <location>
        <begin position="221"/>
        <end position="245"/>
    </location>
</feature>
<feature type="transmembrane region" description="Helical" evidence="1">
    <location>
        <begin position="116"/>
        <end position="137"/>
    </location>
</feature>
<dbReference type="Gene3D" id="1.20.1300.10">
    <property type="entry name" value="Fumarate reductase/succinate dehydrogenase, transmembrane subunit"/>
    <property type="match status" value="1"/>
</dbReference>
<keyword evidence="1" id="KW-0472">Membrane</keyword>
<dbReference type="RefSeq" id="WP_024331034.1">
    <property type="nucleotide sequence ID" value="NZ_JASOXK010000002.1"/>
</dbReference>
<dbReference type="EMBL" id="PKKO01000002">
    <property type="protein sequence ID" value="PKY72748.1"/>
    <property type="molecule type" value="Genomic_DNA"/>
</dbReference>
<gene>
    <name evidence="2" type="ORF">CYJ19_03655</name>
</gene>
<evidence type="ECO:0000256" key="1">
    <source>
        <dbReference type="SAM" id="Phobius"/>
    </source>
</evidence>
<dbReference type="InterPro" id="IPR034804">
    <property type="entry name" value="SQR/QFR_C/D"/>
</dbReference>
<organism evidence="2 3">
    <name type="scientific">Winkia neuii</name>
    <dbReference type="NCBI Taxonomy" id="33007"/>
    <lineage>
        <taxon>Bacteria</taxon>
        <taxon>Bacillati</taxon>
        <taxon>Actinomycetota</taxon>
        <taxon>Actinomycetes</taxon>
        <taxon>Actinomycetales</taxon>
        <taxon>Actinomycetaceae</taxon>
        <taxon>Winkia</taxon>
    </lineage>
</organism>
<comment type="caution">
    <text evidence="2">The sequence shown here is derived from an EMBL/GenBank/DDBJ whole genome shotgun (WGS) entry which is preliminary data.</text>
</comment>
<sequence length="246" mass="27845">MANSNVTTKKRHAWNTTVFMKQAMAISGLFFVFFLLFHSYGNLKAFGGAASYNGYAHHLRMFLYPILPYEGFLWILRVIMILLIVVHMVSALYLWHRAGAARGTRYDVKKAVTNSYAARTVRVGSLLLIGLIIFHILHFTTKTFKIGDNAAYASHTMVVDGEKVPAMPFSMMVTTFSNWWMVLVYVAFVSIVALHVAHGFWSAFQTMGWMRENTRKPMTVLSGLIGFAIWFMFVLPPLCIALGVIK</sequence>
<keyword evidence="3" id="KW-1185">Reference proteome</keyword>
<keyword evidence="1" id="KW-0812">Transmembrane</keyword>
<dbReference type="NCBIfam" id="TIGR02046">
    <property type="entry name" value="sdhC_b558_fam"/>
    <property type="match status" value="1"/>
</dbReference>
<evidence type="ECO:0000313" key="2">
    <source>
        <dbReference type="EMBL" id="PKY72748.1"/>
    </source>
</evidence>
<dbReference type="SUPFAM" id="SSF81343">
    <property type="entry name" value="Fumarate reductase respiratory complex transmembrane subunits"/>
    <property type="match status" value="1"/>
</dbReference>
<protein>
    <submittedName>
        <fullName evidence="2">Succinate dehydrogenase</fullName>
    </submittedName>
</protein>
<name>A0A2I1INP6_9ACTO</name>
<dbReference type="GO" id="GO:0016020">
    <property type="term" value="C:membrane"/>
    <property type="evidence" value="ECO:0007669"/>
    <property type="project" value="InterPro"/>
</dbReference>
<dbReference type="CDD" id="cd03498">
    <property type="entry name" value="SQR_TypeB_2_TM"/>
    <property type="match status" value="1"/>
</dbReference>
<keyword evidence="1" id="KW-1133">Transmembrane helix</keyword>
<dbReference type="GeneID" id="35867584"/>
<dbReference type="AlphaFoldDB" id="A0A2I1INP6"/>
<proteinExistence type="predicted"/>
<accession>A0A2I1INP6</accession>
<reference evidence="2 3" key="1">
    <citation type="submission" date="2017-12" db="EMBL/GenBank/DDBJ databases">
        <title>Phylogenetic diversity of female urinary microbiome.</title>
        <authorList>
            <person name="Thomas-White K."/>
            <person name="Wolfe A.J."/>
        </authorList>
    </citation>
    <scope>NUCLEOTIDE SEQUENCE [LARGE SCALE GENOMIC DNA]</scope>
    <source>
        <strain evidence="2 3">UMB0402</strain>
    </source>
</reference>
<dbReference type="InterPro" id="IPR011138">
    <property type="entry name" value="Cytochrome_b-558"/>
</dbReference>
<dbReference type="STRING" id="33007.HMPREF3198_01494"/>